<name>A0A2G8S4W8_9APHY</name>
<evidence type="ECO:0008006" key="4">
    <source>
        <dbReference type="Google" id="ProtNLM"/>
    </source>
</evidence>
<dbReference type="Proteomes" id="UP000230002">
    <property type="component" value="Unassembled WGS sequence"/>
</dbReference>
<dbReference type="OrthoDB" id="5327923at2759"/>
<proteinExistence type="predicted"/>
<organism evidence="2 3">
    <name type="scientific">Ganoderma sinense ZZ0214-1</name>
    <dbReference type="NCBI Taxonomy" id="1077348"/>
    <lineage>
        <taxon>Eukaryota</taxon>
        <taxon>Fungi</taxon>
        <taxon>Dikarya</taxon>
        <taxon>Basidiomycota</taxon>
        <taxon>Agaricomycotina</taxon>
        <taxon>Agaricomycetes</taxon>
        <taxon>Polyporales</taxon>
        <taxon>Polyporaceae</taxon>
        <taxon>Ganoderma</taxon>
    </lineage>
</organism>
<sequence>MTTTALNTAYVPHDPSSLSQPESREPERTCVVPMPPDLHAASVEEGLRSPVVNLKVEDGGATGKSQEHGRNVPSSGGHGVDNSQPLSFLRELIEWSPNAGVKGPAWLDVAVDLPKPAHHSVPKGDGGLPPSTGIGGQGAATIVPQRPGHLKAPPRDRADPFSLVGLSTLQTFIPHDLFPDDLLVHDPDNITKLRRHKSPSTSDKPFRYVRVFPNLKAPYDPFLPFNLRFSTDLKAPHTDHLMPPQPAFSNRSPKERVRVAHLYLKAGNKLGSGHHSSVFSAPLRMRLNPASAEETIVRIAAKTASGTCGAHKMLHMEASVYDSFPRQFMDDQYYAAGTAAAPTAAQLPFDSKIDPTAALAGRLPTNEGNQGAVTARRIEPAVVPKCYGYYVAVTSDGTAIMPTHSNCGLDATCSVSWPTHILLVEECGRPIFPQVFTQEQKLHCLQLVRRLHAAGFAQNSMFARNVLVQPGPLSAPLSARSYTTPSFRIIDFGRGVVFSHLPPGNERLFLNVCEAEEWCAVHKVLELCKAGTKGSPCRLEVEPVIHLDEQLCTLYKNVMSLHWSGQERRRRALR</sequence>
<dbReference type="AlphaFoldDB" id="A0A2G8S4W8"/>
<gene>
    <name evidence="2" type="ORF">GSI_08868</name>
</gene>
<comment type="caution">
    <text evidence="2">The sequence shown here is derived from an EMBL/GenBank/DDBJ whole genome shotgun (WGS) entry which is preliminary data.</text>
</comment>
<feature type="region of interest" description="Disordered" evidence="1">
    <location>
        <begin position="1"/>
        <end position="83"/>
    </location>
</feature>
<evidence type="ECO:0000256" key="1">
    <source>
        <dbReference type="SAM" id="MobiDB-lite"/>
    </source>
</evidence>
<keyword evidence="3" id="KW-1185">Reference proteome</keyword>
<evidence type="ECO:0000313" key="2">
    <source>
        <dbReference type="EMBL" id="PIL28823.1"/>
    </source>
</evidence>
<accession>A0A2G8S4W8</accession>
<evidence type="ECO:0000313" key="3">
    <source>
        <dbReference type="Proteomes" id="UP000230002"/>
    </source>
</evidence>
<dbReference type="STRING" id="1077348.A0A2G8S4W8"/>
<reference evidence="2 3" key="1">
    <citation type="journal article" date="2015" name="Sci. Rep.">
        <title>Chromosome-level genome map provides insights into diverse defense mechanisms in the medicinal fungus Ganoderma sinense.</title>
        <authorList>
            <person name="Zhu Y."/>
            <person name="Xu J."/>
            <person name="Sun C."/>
            <person name="Zhou S."/>
            <person name="Xu H."/>
            <person name="Nelson D.R."/>
            <person name="Qian J."/>
            <person name="Song J."/>
            <person name="Luo H."/>
            <person name="Xiang L."/>
            <person name="Li Y."/>
            <person name="Xu Z."/>
            <person name="Ji A."/>
            <person name="Wang L."/>
            <person name="Lu S."/>
            <person name="Hayward A."/>
            <person name="Sun W."/>
            <person name="Li X."/>
            <person name="Schwartz D.C."/>
            <person name="Wang Y."/>
            <person name="Chen S."/>
        </authorList>
    </citation>
    <scope>NUCLEOTIDE SEQUENCE [LARGE SCALE GENOMIC DNA]</scope>
    <source>
        <strain evidence="2 3">ZZ0214-1</strain>
    </source>
</reference>
<dbReference type="EMBL" id="AYKW01000023">
    <property type="protein sequence ID" value="PIL28823.1"/>
    <property type="molecule type" value="Genomic_DNA"/>
</dbReference>
<protein>
    <recommendedName>
        <fullName evidence="4">Protein kinase domain-containing protein</fullName>
    </recommendedName>
</protein>